<sequence>MATNAIDQTRRMLSLVTYLRERPGAHVQDVARAFG</sequence>
<name>A0A6G3WY34_9ACTN</name>
<proteinExistence type="predicted"/>
<dbReference type="AlphaFoldDB" id="A0A6G3WY34"/>
<accession>A0A6G3WY34</accession>
<feature type="non-terminal residue" evidence="1">
    <location>
        <position position="35"/>
    </location>
</feature>
<comment type="caution">
    <text evidence="1">The sequence shown here is derived from an EMBL/GenBank/DDBJ whole genome shotgun (WGS) entry which is preliminary data.</text>
</comment>
<gene>
    <name evidence="1" type="ORF">G3M58_28260</name>
</gene>
<protein>
    <submittedName>
        <fullName evidence="1">WYL domain-containing protein</fullName>
    </submittedName>
</protein>
<reference evidence="1" key="1">
    <citation type="submission" date="2020-01" db="EMBL/GenBank/DDBJ databases">
        <title>Insect and environment-associated Actinomycetes.</title>
        <authorList>
            <person name="Currrie C."/>
            <person name="Chevrette M."/>
            <person name="Carlson C."/>
            <person name="Stubbendieck R."/>
            <person name="Wendt-Pienkowski E."/>
        </authorList>
    </citation>
    <scope>NUCLEOTIDE SEQUENCE</scope>
    <source>
        <strain evidence="1">SID7499</strain>
    </source>
</reference>
<dbReference type="EMBL" id="JAAGMN010002949">
    <property type="protein sequence ID" value="NEE10332.1"/>
    <property type="molecule type" value="Genomic_DNA"/>
</dbReference>
<evidence type="ECO:0000313" key="1">
    <source>
        <dbReference type="EMBL" id="NEE10332.1"/>
    </source>
</evidence>
<organism evidence="1">
    <name type="scientific">Streptomyces sp. SID7499</name>
    <dbReference type="NCBI Taxonomy" id="2706086"/>
    <lineage>
        <taxon>Bacteria</taxon>
        <taxon>Bacillati</taxon>
        <taxon>Actinomycetota</taxon>
        <taxon>Actinomycetes</taxon>
        <taxon>Kitasatosporales</taxon>
        <taxon>Streptomycetaceae</taxon>
        <taxon>Streptomyces</taxon>
    </lineage>
</organism>